<dbReference type="Proteomes" id="UP000503004">
    <property type="component" value="Chromosome"/>
</dbReference>
<dbReference type="InterPro" id="IPR014051">
    <property type="entry name" value="Phosphoesterase_HXTX"/>
</dbReference>
<dbReference type="EC" id="3.1.4.58" evidence="2"/>
<dbReference type="SUPFAM" id="SSF55144">
    <property type="entry name" value="LigT-like"/>
    <property type="match status" value="1"/>
</dbReference>
<evidence type="ECO:0000256" key="1">
    <source>
        <dbReference type="ARBA" id="ARBA00022801"/>
    </source>
</evidence>
<reference evidence="5" key="1">
    <citation type="submission" date="2019-12" db="EMBL/GenBank/DDBJ databases">
        <authorList>
            <person name="Awala S.I."/>
            <person name="Rhee S.K."/>
        </authorList>
    </citation>
    <scope>NUCLEOTIDE SEQUENCE [LARGE SCALE GENOMIC DNA]</scope>
    <source>
        <strain evidence="5">IM1</strain>
    </source>
</reference>
<dbReference type="GO" id="GO:0008664">
    <property type="term" value="F:RNA 2',3'-cyclic 3'-phosphodiesterase activity"/>
    <property type="evidence" value="ECO:0007669"/>
    <property type="project" value="UniProtKB-EC"/>
</dbReference>
<protein>
    <recommendedName>
        <fullName evidence="2">RNA 2',3'-cyclic phosphodiesterase</fullName>
        <shortName evidence="2">RNA 2',3'-CPDase</shortName>
        <ecNumber evidence="2">3.1.4.58</ecNumber>
    </recommendedName>
</protein>
<dbReference type="Pfam" id="PF02834">
    <property type="entry name" value="LigT_PEase"/>
    <property type="match status" value="2"/>
</dbReference>
<dbReference type="NCBIfam" id="TIGR02258">
    <property type="entry name" value="2_5_ligase"/>
    <property type="match status" value="1"/>
</dbReference>
<comment type="similarity">
    <text evidence="2">Belongs to the 2H phosphoesterase superfamily. ThpR family.</text>
</comment>
<feature type="active site" description="Proton donor" evidence="2">
    <location>
        <position position="50"/>
    </location>
</feature>
<comment type="function">
    <text evidence="2">Hydrolyzes RNA 2',3'-cyclic phosphodiester to an RNA 2'-phosphomonoester.</text>
</comment>
<feature type="short sequence motif" description="HXTX 2" evidence="2">
    <location>
        <begin position="132"/>
        <end position="135"/>
    </location>
</feature>
<sequence length="191" mass="21723">MSVQAPIEPPSLRLFFALWPDEEVRETLGKLLRSLRRTVRGRWVEPDKLHLTLAFLGAVPPGRLPELAAMVECLDPPRFDLVLDRLECWRHNRVLCLGASQMPPLMLELVRVLNSNLRDAGFPIEQRPFRAHLTLARKADAAWSTMPLKRPVTWPVECVTLVESRLSSAGPAYVVLAEKRLRTMPEMVAMK</sequence>
<feature type="domain" description="Phosphoesterase HXTX" evidence="3">
    <location>
        <begin position="105"/>
        <end position="173"/>
    </location>
</feature>
<dbReference type="InterPro" id="IPR004175">
    <property type="entry name" value="RNA_CPDase"/>
</dbReference>
<organism evidence="4 5">
    <name type="scientific">Methylococcus geothermalis</name>
    <dbReference type="NCBI Taxonomy" id="2681310"/>
    <lineage>
        <taxon>Bacteria</taxon>
        <taxon>Pseudomonadati</taxon>
        <taxon>Pseudomonadota</taxon>
        <taxon>Gammaproteobacteria</taxon>
        <taxon>Methylococcales</taxon>
        <taxon>Methylococcaceae</taxon>
        <taxon>Methylococcus</taxon>
    </lineage>
</organism>
<comment type="catalytic activity">
    <reaction evidence="2">
        <text>a 3'-end 2',3'-cyclophospho-ribonucleotide-RNA + H2O = a 3'-end 2'-phospho-ribonucleotide-RNA + H(+)</text>
        <dbReference type="Rhea" id="RHEA:11828"/>
        <dbReference type="Rhea" id="RHEA-COMP:10464"/>
        <dbReference type="Rhea" id="RHEA-COMP:17353"/>
        <dbReference type="ChEBI" id="CHEBI:15377"/>
        <dbReference type="ChEBI" id="CHEBI:15378"/>
        <dbReference type="ChEBI" id="CHEBI:83064"/>
        <dbReference type="ChEBI" id="CHEBI:173113"/>
        <dbReference type="EC" id="3.1.4.58"/>
    </reaction>
</comment>
<dbReference type="PANTHER" id="PTHR35561">
    <property type="entry name" value="RNA 2',3'-CYCLIC PHOSPHODIESTERASE"/>
    <property type="match status" value="1"/>
</dbReference>
<dbReference type="InterPro" id="IPR009097">
    <property type="entry name" value="Cyclic_Pdiesterase"/>
</dbReference>
<dbReference type="PANTHER" id="PTHR35561:SF1">
    <property type="entry name" value="RNA 2',3'-CYCLIC PHOSPHODIESTERASE"/>
    <property type="match status" value="1"/>
</dbReference>
<dbReference type="KEGG" id="metu:GNH96_01500"/>
<accession>A0A858Q4K1</accession>
<proteinExistence type="inferred from homology"/>
<feature type="short sequence motif" description="HXTX 1" evidence="2">
    <location>
        <begin position="50"/>
        <end position="53"/>
    </location>
</feature>
<evidence type="ECO:0000313" key="5">
    <source>
        <dbReference type="Proteomes" id="UP000503004"/>
    </source>
</evidence>
<dbReference type="AlphaFoldDB" id="A0A858Q4K1"/>
<dbReference type="HAMAP" id="MF_01940">
    <property type="entry name" value="RNA_CPDase"/>
    <property type="match status" value="1"/>
</dbReference>
<evidence type="ECO:0000313" key="4">
    <source>
        <dbReference type="EMBL" id="QJD28767.1"/>
    </source>
</evidence>
<evidence type="ECO:0000256" key="2">
    <source>
        <dbReference type="HAMAP-Rule" id="MF_01940"/>
    </source>
</evidence>
<keyword evidence="5" id="KW-1185">Reference proteome</keyword>
<dbReference type="Gene3D" id="3.90.1140.10">
    <property type="entry name" value="Cyclic phosphodiesterase"/>
    <property type="match status" value="1"/>
</dbReference>
<dbReference type="RefSeq" id="WP_169601633.1">
    <property type="nucleotide sequence ID" value="NZ_CP046565.1"/>
</dbReference>
<feature type="domain" description="Phosphoesterase HXTX" evidence="3">
    <location>
        <begin position="19"/>
        <end position="95"/>
    </location>
</feature>
<gene>
    <name evidence="4" type="primary">thpR</name>
    <name evidence="4" type="ORF">GNH96_01500</name>
</gene>
<keyword evidence="1 2" id="KW-0378">Hydrolase</keyword>
<dbReference type="EMBL" id="CP046565">
    <property type="protein sequence ID" value="QJD28767.1"/>
    <property type="molecule type" value="Genomic_DNA"/>
</dbReference>
<dbReference type="GO" id="GO:0004113">
    <property type="term" value="F:2',3'-cyclic-nucleotide 3'-phosphodiesterase activity"/>
    <property type="evidence" value="ECO:0007669"/>
    <property type="project" value="InterPro"/>
</dbReference>
<name>A0A858Q4K1_9GAMM</name>
<feature type="active site" description="Proton acceptor" evidence="2">
    <location>
        <position position="132"/>
    </location>
</feature>
<evidence type="ECO:0000259" key="3">
    <source>
        <dbReference type="Pfam" id="PF02834"/>
    </source>
</evidence>